<dbReference type="Proteomes" id="UP000184497">
    <property type="component" value="Unassembled WGS sequence"/>
</dbReference>
<feature type="compositionally biased region" description="Polar residues" evidence="2">
    <location>
        <begin position="1"/>
        <end position="18"/>
    </location>
</feature>
<evidence type="ECO:0000313" key="5">
    <source>
        <dbReference type="Proteomes" id="UP000184497"/>
    </source>
</evidence>
<evidence type="ECO:0000313" key="4">
    <source>
        <dbReference type="EMBL" id="SHK42848.1"/>
    </source>
</evidence>
<dbReference type="RefSeq" id="WP_072797820.1">
    <property type="nucleotide sequence ID" value="NZ_FRAQ01000001.1"/>
</dbReference>
<dbReference type="InterPro" id="IPR021059">
    <property type="entry name" value="DnaJ-related_N"/>
</dbReference>
<gene>
    <name evidence="4" type="ORF">SAMN05216369_2000</name>
</gene>
<sequence length="237" mass="26819">MSNFSTVTKICNGKSNPISPDHSRPARSIEPDTILEQQVQHLFVAVEHELRNSPDGLDELNLIKRLQRPPWKLIGDLEFHDPQKLYPVHFLLFHTLYRLRDALAEAGENLFISPLRIGIERQNTIAGNGFPGAVDSLRSFYLDLSQYELPEDAIQQMMDRFWAGHQNSGPTRPEALAAANMLGFDAIPESFLTAKQAFRRAVMQAHPDRGGNTEQIQALNEAFDVLKAHFSQMMEQT</sequence>
<feature type="domain" description="J" evidence="3">
    <location>
        <begin position="177"/>
        <end position="237"/>
    </location>
</feature>
<proteinExistence type="predicted"/>
<dbReference type="InterPro" id="IPR001623">
    <property type="entry name" value="DnaJ_domain"/>
</dbReference>
<name>A0A1M6SEC7_9GAMM</name>
<dbReference type="Gene3D" id="1.10.287.110">
    <property type="entry name" value="DnaJ domain"/>
    <property type="match status" value="1"/>
</dbReference>
<dbReference type="STRING" id="564117.SAMN05216369_2000"/>
<keyword evidence="5" id="KW-1185">Reference proteome</keyword>
<evidence type="ECO:0000256" key="1">
    <source>
        <dbReference type="ARBA" id="ARBA00023186"/>
    </source>
</evidence>
<feature type="region of interest" description="Disordered" evidence="2">
    <location>
        <begin position="1"/>
        <end position="27"/>
    </location>
</feature>
<dbReference type="InterPro" id="IPR036869">
    <property type="entry name" value="J_dom_sf"/>
</dbReference>
<dbReference type="EMBL" id="FRAQ01000001">
    <property type="protein sequence ID" value="SHK42848.1"/>
    <property type="molecule type" value="Genomic_DNA"/>
</dbReference>
<dbReference type="Pfam" id="PF12339">
    <property type="entry name" value="DNAJ_related"/>
    <property type="match status" value="1"/>
</dbReference>
<dbReference type="OrthoDB" id="581986at2"/>
<evidence type="ECO:0000259" key="3">
    <source>
        <dbReference type="PROSITE" id="PS50076"/>
    </source>
</evidence>
<organism evidence="4 5">
    <name type="scientific">Marinobacter antarcticus</name>
    <dbReference type="NCBI Taxonomy" id="564117"/>
    <lineage>
        <taxon>Bacteria</taxon>
        <taxon>Pseudomonadati</taxon>
        <taxon>Pseudomonadota</taxon>
        <taxon>Gammaproteobacteria</taxon>
        <taxon>Pseudomonadales</taxon>
        <taxon>Marinobacteraceae</taxon>
        <taxon>Marinobacter</taxon>
    </lineage>
</organism>
<dbReference type="CDD" id="cd06257">
    <property type="entry name" value="DnaJ"/>
    <property type="match status" value="1"/>
</dbReference>
<dbReference type="AlphaFoldDB" id="A0A1M6SEC7"/>
<accession>A0A1M6SEC7</accession>
<keyword evidence="1" id="KW-0143">Chaperone</keyword>
<evidence type="ECO:0000256" key="2">
    <source>
        <dbReference type="SAM" id="MobiDB-lite"/>
    </source>
</evidence>
<reference evidence="5" key="1">
    <citation type="submission" date="2016-11" db="EMBL/GenBank/DDBJ databases">
        <authorList>
            <person name="Varghese N."/>
            <person name="Submissions S."/>
        </authorList>
    </citation>
    <scope>NUCLEOTIDE SEQUENCE [LARGE SCALE GENOMIC DNA]</scope>
    <source>
        <strain evidence="5">CGMCC 1.10835</strain>
    </source>
</reference>
<dbReference type="SUPFAM" id="SSF46565">
    <property type="entry name" value="Chaperone J-domain"/>
    <property type="match status" value="1"/>
</dbReference>
<dbReference type="PROSITE" id="PS50076">
    <property type="entry name" value="DNAJ_2"/>
    <property type="match status" value="1"/>
</dbReference>
<protein>
    <submittedName>
        <fullName evidence="4">DNA-J related protein</fullName>
    </submittedName>
</protein>